<evidence type="ECO:0000313" key="3">
    <source>
        <dbReference type="Proteomes" id="UP000465810"/>
    </source>
</evidence>
<dbReference type="InterPro" id="IPR002711">
    <property type="entry name" value="HNH"/>
</dbReference>
<dbReference type="CDD" id="cd00085">
    <property type="entry name" value="HNHc"/>
    <property type="match status" value="1"/>
</dbReference>
<dbReference type="GO" id="GO:0003676">
    <property type="term" value="F:nucleic acid binding"/>
    <property type="evidence" value="ECO:0007669"/>
    <property type="project" value="InterPro"/>
</dbReference>
<dbReference type="Gene3D" id="1.10.30.50">
    <property type="match status" value="1"/>
</dbReference>
<keyword evidence="2" id="KW-0378">Hydrolase</keyword>
<dbReference type="GO" id="GO:0004519">
    <property type="term" value="F:endonuclease activity"/>
    <property type="evidence" value="ECO:0007669"/>
    <property type="project" value="UniProtKB-KW"/>
</dbReference>
<accession>A0A7X4GJD9</accession>
<dbReference type="Proteomes" id="UP000465810">
    <property type="component" value="Unassembled WGS sequence"/>
</dbReference>
<feature type="domain" description="HNH nuclease" evidence="1">
    <location>
        <begin position="33"/>
        <end position="84"/>
    </location>
</feature>
<dbReference type="AlphaFoldDB" id="A0A7X4GJD9"/>
<dbReference type="EMBL" id="WVTD01000009">
    <property type="protein sequence ID" value="MYL98729.1"/>
    <property type="molecule type" value="Genomic_DNA"/>
</dbReference>
<protein>
    <submittedName>
        <fullName evidence="2">HNH endonuclease</fullName>
    </submittedName>
</protein>
<comment type="caution">
    <text evidence="2">The sequence shown here is derived from an EMBL/GenBank/DDBJ whole genome shotgun (WGS) entry which is preliminary data.</text>
</comment>
<dbReference type="RefSeq" id="WP_160986358.1">
    <property type="nucleotide sequence ID" value="NZ_WVTD01000009.1"/>
</dbReference>
<dbReference type="Pfam" id="PF01844">
    <property type="entry name" value="HNH"/>
    <property type="match status" value="1"/>
</dbReference>
<name>A0A7X4GJD9_9SPHN</name>
<keyword evidence="2" id="KW-0540">Nuclease</keyword>
<keyword evidence="3" id="KW-1185">Reference proteome</keyword>
<proteinExistence type="predicted"/>
<evidence type="ECO:0000313" key="2">
    <source>
        <dbReference type="EMBL" id="MYL98729.1"/>
    </source>
</evidence>
<dbReference type="InterPro" id="IPR003615">
    <property type="entry name" value="HNH_nuc"/>
</dbReference>
<organism evidence="2 3">
    <name type="scientific">Novosphingobium silvae</name>
    <dbReference type="NCBI Taxonomy" id="2692619"/>
    <lineage>
        <taxon>Bacteria</taxon>
        <taxon>Pseudomonadati</taxon>
        <taxon>Pseudomonadota</taxon>
        <taxon>Alphaproteobacteria</taxon>
        <taxon>Sphingomonadales</taxon>
        <taxon>Sphingomonadaceae</taxon>
        <taxon>Novosphingobium</taxon>
    </lineage>
</organism>
<gene>
    <name evidence="2" type="ORF">GR702_13245</name>
</gene>
<dbReference type="GO" id="GO:0008270">
    <property type="term" value="F:zinc ion binding"/>
    <property type="evidence" value="ECO:0007669"/>
    <property type="project" value="InterPro"/>
</dbReference>
<evidence type="ECO:0000259" key="1">
    <source>
        <dbReference type="SMART" id="SM00507"/>
    </source>
</evidence>
<reference evidence="2 3" key="1">
    <citation type="submission" date="2019-12" db="EMBL/GenBank/DDBJ databases">
        <authorList>
            <person name="Feng G."/>
            <person name="Zhu H."/>
        </authorList>
    </citation>
    <scope>NUCLEOTIDE SEQUENCE [LARGE SCALE GENOMIC DNA]</scope>
    <source>
        <strain evidence="2 3">FGD1</strain>
    </source>
</reference>
<sequence length="99" mass="11186">MGRLKSMPARLGALPSRVKAMPKVADRFYHSAEWAEARRRQPNKWCAVCGSTKRLILDHKVERKDGGADLDPANLEWLCQPHHNTKTAEARAKRARGGR</sequence>
<dbReference type="SMART" id="SM00507">
    <property type="entry name" value="HNHc"/>
    <property type="match status" value="1"/>
</dbReference>
<keyword evidence="2" id="KW-0255">Endonuclease</keyword>